<accession>A0A8H5M0W6</accession>
<evidence type="ECO:0000256" key="3">
    <source>
        <dbReference type="ARBA" id="ARBA00023242"/>
    </source>
</evidence>
<evidence type="ECO:0000259" key="5">
    <source>
        <dbReference type="PROSITE" id="PS50174"/>
    </source>
</evidence>
<comment type="caution">
    <text evidence="6">The sequence shown here is derived from an EMBL/GenBank/DDBJ whole genome shotgun (WGS) entry which is preliminary data.</text>
</comment>
<dbReference type="PANTHER" id="PTHR13948:SF3">
    <property type="entry name" value="FI21118P1"/>
    <property type="match status" value="1"/>
</dbReference>
<dbReference type="PANTHER" id="PTHR13948">
    <property type="entry name" value="RNA-BINDING PROTEIN"/>
    <property type="match status" value="1"/>
</dbReference>
<feature type="region of interest" description="Disordered" evidence="4">
    <location>
        <begin position="1"/>
        <end position="68"/>
    </location>
</feature>
<keyword evidence="2" id="KW-0694">RNA-binding</keyword>
<feature type="compositionally biased region" description="Pro residues" evidence="4">
    <location>
        <begin position="49"/>
        <end position="58"/>
    </location>
</feature>
<sequence>MISRQQTKNSEQPKYRDRALERRALFNQPDSPLPENDNSKVPKRKQVEGPPPPPPAPLNPGQDGANVGNKLLKMMGWQEGMGLGANGEGRVDPMYQLMDHTSAFDIVNIFPLSSKTTIYAEGAGLGASKGKDVGKFNEGHGGYLSMAQESVSCT</sequence>
<dbReference type="AlphaFoldDB" id="A0A8H5M0W6"/>
<gene>
    <name evidence="6" type="ORF">D9757_008287</name>
</gene>
<proteinExistence type="predicted"/>
<dbReference type="GO" id="GO:0000398">
    <property type="term" value="P:mRNA splicing, via spliceosome"/>
    <property type="evidence" value="ECO:0007669"/>
    <property type="project" value="TreeGrafter"/>
</dbReference>
<feature type="domain" description="G-patch" evidence="5">
    <location>
        <begin position="64"/>
        <end position="130"/>
    </location>
</feature>
<keyword evidence="3" id="KW-0539">Nucleus</keyword>
<evidence type="ECO:0000256" key="4">
    <source>
        <dbReference type="SAM" id="MobiDB-lite"/>
    </source>
</evidence>
<dbReference type="OrthoDB" id="3003832at2759"/>
<dbReference type="Pfam" id="PF01585">
    <property type="entry name" value="G-patch"/>
    <property type="match status" value="1"/>
</dbReference>
<dbReference type="EMBL" id="JAACJN010000090">
    <property type="protein sequence ID" value="KAF5376539.1"/>
    <property type="molecule type" value="Genomic_DNA"/>
</dbReference>
<evidence type="ECO:0000313" key="7">
    <source>
        <dbReference type="Proteomes" id="UP000518752"/>
    </source>
</evidence>
<evidence type="ECO:0000256" key="1">
    <source>
        <dbReference type="ARBA" id="ARBA00004123"/>
    </source>
</evidence>
<dbReference type="GO" id="GO:0005634">
    <property type="term" value="C:nucleus"/>
    <property type="evidence" value="ECO:0007669"/>
    <property type="project" value="UniProtKB-SubCell"/>
</dbReference>
<dbReference type="GO" id="GO:0003723">
    <property type="term" value="F:RNA binding"/>
    <property type="evidence" value="ECO:0007669"/>
    <property type="project" value="UniProtKB-KW"/>
</dbReference>
<evidence type="ECO:0000313" key="6">
    <source>
        <dbReference type="EMBL" id="KAF5376539.1"/>
    </source>
</evidence>
<name>A0A8H5M0W6_9AGAR</name>
<organism evidence="6 7">
    <name type="scientific">Collybiopsis confluens</name>
    <dbReference type="NCBI Taxonomy" id="2823264"/>
    <lineage>
        <taxon>Eukaryota</taxon>
        <taxon>Fungi</taxon>
        <taxon>Dikarya</taxon>
        <taxon>Basidiomycota</taxon>
        <taxon>Agaricomycotina</taxon>
        <taxon>Agaricomycetes</taxon>
        <taxon>Agaricomycetidae</taxon>
        <taxon>Agaricales</taxon>
        <taxon>Marasmiineae</taxon>
        <taxon>Omphalotaceae</taxon>
        <taxon>Collybiopsis</taxon>
    </lineage>
</organism>
<dbReference type="SMART" id="SM00443">
    <property type="entry name" value="G_patch"/>
    <property type="match status" value="1"/>
</dbReference>
<evidence type="ECO:0000256" key="2">
    <source>
        <dbReference type="ARBA" id="ARBA00022884"/>
    </source>
</evidence>
<comment type="subcellular location">
    <subcellularLocation>
        <location evidence="1">Nucleus</location>
    </subcellularLocation>
</comment>
<feature type="compositionally biased region" description="Polar residues" evidence="4">
    <location>
        <begin position="1"/>
        <end position="10"/>
    </location>
</feature>
<dbReference type="Proteomes" id="UP000518752">
    <property type="component" value="Unassembled WGS sequence"/>
</dbReference>
<protein>
    <recommendedName>
        <fullName evidence="5">G-patch domain-containing protein</fullName>
    </recommendedName>
</protein>
<dbReference type="InterPro" id="IPR000467">
    <property type="entry name" value="G_patch_dom"/>
</dbReference>
<reference evidence="6 7" key="1">
    <citation type="journal article" date="2020" name="ISME J.">
        <title>Uncovering the hidden diversity of litter-decomposition mechanisms in mushroom-forming fungi.</title>
        <authorList>
            <person name="Floudas D."/>
            <person name="Bentzer J."/>
            <person name="Ahren D."/>
            <person name="Johansson T."/>
            <person name="Persson P."/>
            <person name="Tunlid A."/>
        </authorList>
    </citation>
    <scope>NUCLEOTIDE SEQUENCE [LARGE SCALE GENOMIC DNA]</scope>
    <source>
        <strain evidence="6 7">CBS 406.79</strain>
    </source>
</reference>
<dbReference type="PROSITE" id="PS50174">
    <property type="entry name" value="G_PATCH"/>
    <property type="match status" value="1"/>
</dbReference>
<feature type="compositionally biased region" description="Basic and acidic residues" evidence="4">
    <location>
        <begin position="11"/>
        <end position="24"/>
    </location>
</feature>
<keyword evidence="7" id="KW-1185">Reference proteome</keyword>